<feature type="domain" description="Protein kinase" evidence="6">
    <location>
        <begin position="29"/>
        <end position="297"/>
    </location>
</feature>
<dbReference type="SMART" id="SM00220">
    <property type="entry name" value="S_TKc"/>
    <property type="match status" value="1"/>
</dbReference>
<dbReference type="STRING" id="48709.A0A1D2MQE9"/>
<dbReference type="PROSITE" id="PS50011">
    <property type="entry name" value="PROTEIN_KINASE_DOM"/>
    <property type="match status" value="1"/>
</dbReference>
<evidence type="ECO:0000256" key="3">
    <source>
        <dbReference type="ARBA" id="ARBA00022840"/>
    </source>
</evidence>
<dbReference type="SUPFAM" id="SSF56112">
    <property type="entry name" value="Protein kinase-like (PK-like)"/>
    <property type="match status" value="1"/>
</dbReference>
<feature type="binding site" evidence="4">
    <location>
        <position position="58"/>
    </location>
    <ligand>
        <name>ATP</name>
        <dbReference type="ChEBI" id="CHEBI:30616"/>
    </ligand>
</feature>
<organism evidence="7 8">
    <name type="scientific">Orchesella cincta</name>
    <name type="common">Springtail</name>
    <name type="synonym">Podura cincta</name>
    <dbReference type="NCBI Taxonomy" id="48709"/>
    <lineage>
        <taxon>Eukaryota</taxon>
        <taxon>Metazoa</taxon>
        <taxon>Ecdysozoa</taxon>
        <taxon>Arthropoda</taxon>
        <taxon>Hexapoda</taxon>
        <taxon>Collembola</taxon>
        <taxon>Entomobryomorpha</taxon>
        <taxon>Entomobryoidea</taxon>
        <taxon>Orchesellidae</taxon>
        <taxon>Orchesellinae</taxon>
        <taxon>Orchesella</taxon>
    </lineage>
</organism>
<evidence type="ECO:0000259" key="6">
    <source>
        <dbReference type="PROSITE" id="PS50011"/>
    </source>
</evidence>
<dbReference type="InterPro" id="IPR000719">
    <property type="entry name" value="Prot_kinase_dom"/>
</dbReference>
<comment type="caution">
    <text evidence="7">The sequence shown here is derived from an EMBL/GenBank/DDBJ whole genome shotgun (WGS) entry which is preliminary data.</text>
</comment>
<accession>A0A1D2MQE9</accession>
<evidence type="ECO:0000256" key="4">
    <source>
        <dbReference type="PROSITE-ProRule" id="PRU10141"/>
    </source>
</evidence>
<proteinExistence type="inferred from homology"/>
<dbReference type="EC" id="2.7.11.1" evidence="1"/>
<dbReference type="GO" id="GO:0004674">
    <property type="term" value="F:protein serine/threonine kinase activity"/>
    <property type="evidence" value="ECO:0007669"/>
    <property type="project" value="UniProtKB-KW"/>
</dbReference>
<dbReference type="PANTHER" id="PTHR11909">
    <property type="entry name" value="CASEIN KINASE-RELATED"/>
    <property type="match status" value="1"/>
</dbReference>
<evidence type="ECO:0000313" key="7">
    <source>
        <dbReference type="EMBL" id="ODM95329.1"/>
    </source>
</evidence>
<name>A0A1D2MQE9_ORCCI</name>
<dbReference type="GO" id="GO:0005524">
    <property type="term" value="F:ATP binding"/>
    <property type="evidence" value="ECO:0007669"/>
    <property type="project" value="UniProtKB-UniRule"/>
</dbReference>
<dbReference type="PROSITE" id="PS00107">
    <property type="entry name" value="PROTEIN_KINASE_ATP"/>
    <property type="match status" value="1"/>
</dbReference>
<keyword evidence="7" id="KW-0808">Transferase</keyword>
<keyword evidence="8" id="KW-1185">Reference proteome</keyword>
<dbReference type="PROSITE" id="PS00108">
    <property type="entry name" value="PROTEIN_KINASE_ST"/>
    <property type="match status" value="1"/>
</dbReference>
<sequence>MSSGEVLSSRKRRSDPWEGVKNLVVGDYFVLGDRIGSGAYGNVFNATCRTTGENVAVKMELQNSKNYLKDEGRILFDVSINRNQTGFAKWRWYGNQGPFNVLVMDKLGTSLNTLLKSCDDAFSLKTTLMLADQCLQRLQSLHESGYVHSDIKPDNFVMGVGQYTNRMVYLIDFGLSKSFWNMFTNSHIREKRVSSFSGTVRYASINTHQGVECSRRDDLESLGYMLIQFLKRKLPWSGLKISPQETVYKKVLEVKIDNPAEKLCSDLPRCFTTYMQYCRGLGFADNPDYDHLRQLFMAEMLYQDYYYDSQYDWEKTADPGIITNQTTTAPMPSYGVNVANVAMMNGIHYPLPHNYYFYTYPRVGI</sequence>
<dbReference type="Gene3D" id="1.10.510.10">
    <property type="entry name" value="Transferase(Phosphotransferase) domain 1"/>
    <property type="match status" value="1"/>
</dbReference>
<dbReference type="CDD" id="cd14016">
    <property type="entry name" value="STKc_CK1"/>
    <property type="match status" value="1"/>
</dbReference>
<dbReference type="InterPro" id="IPR017441">
    <property type="entry name" value="Protein_kinase_ATP_BS"/>
</dbReference>
<dbReference type="InterPro" id="IPR050235">
    <property type="entry name" value="CK1_Ser-Thr_kinase"/>
</dbReference>
<protein>
    <recommendedName>
        <fullName evidence="1">non-specific serine/threonine protein kinase</fullName>
        <ecNumber evidence="1">2.7.11.1</ecNumber>
    </recommendedName>
</protein>
<keyword evidence="5" id="KW-0723">Serine/threonine-protein kinase</keyword>
<comment type="similarity">
    <text evidence="5">Belongs to the protein kinase superfamily.</text>
</comment>
<evidence type="ECO:0000256" key="2">
    <source>
        <dbReference type="ARBA" id="ARBA00022741"/>
    </source>
</evidence>
<evidence type="ECO:0000256" key="1">
    <source>
        <dbReference type="ARBA" id="ARBA00012513"/>
    </source>
</evidence>
<keyword evidence="7" id="KW-0418">Kinase</keyword>
<evidence type="ECO:0000313" key="8">
    <source>
        <dbReference type="Proteomes" id="UP000094527"/>
    </source>
</evidence>
<dbReference type="OMA" id="TICMLAD"/>
<gene>
    <name evidence="7" type="ORF">Ocin01_11352</name>
</gene>
<dbReference type="InterPro" id="IPR008271">
    <property type="entry name" value="Ser/Thr_kinase_AS"/>
</dbReference>
<keyword evidence="2 4" id="KW-0547">Nucleotide-binding</keyword>
<dbReference type="Pfam" id="PF00069">
    <property type="entry name" value="Pkinase"/>
    <property type="match status" value="1"/>
</dbReference>
<dbReference type="Proteomes" id="UP000094527">
    <property type="component" value="Unassembled WGS sequence"/>
</dbReference>
<dbReference type="EMBL" id="LJIJ01000684">
    <property type="protein sequence ID" value="ODM95329.1"/>
    <property type="molecule type" value="Genomic_DNA"/>
</dbReference>
<reference evidence="7 8" key="1">
    <citation type="journal article" date="2016" name="Genome Biol. Evol.">
        <title>Gene Family Evolution Reflects Adaptation to Soil Environmental Stressors in the Genome of the Collembolan Orchesella cincta.</title>
        <authorList>
            <person name="Faddeeva-Vakhrusheva A."/>
            <person name="Derks M.F."/>
            <person name="Anvar S.Y."/>
            <person name="Agamennone V."/>
            <person name="Suring W."/>
            <person name="Smit S."/>
            <person name="van Straalen N.M."/>
            <person name="Roelofs D."/>
        </authorList>
    </citation>
    <scope>NUCLEOTIDE SEQUENCE [LARGE SCALE GENOMIC DNA]</scope>
    <source>
        <tissue evidence="7">Mixed pool</tissue>
    </source>
</reference>
<evidence type="ECO:0000256" key="5">
    <source>
        <dbReference type="RuleBase" id="RU000304"/>
    </source>
</evidence>
<dbReference type="InterPro" id="IPR011009">
    <property type="entry name" value="Kinase-like_dom_sf"/>
</dbReference>
<keyword evidence="3 4" id="KW-0067">ATP-binding</keyword>
<dbReference type="AlphaFoldDB" id="A0A1D2MQE9"/>